<feature type="region of interest" description="Disordered" evidence="1">
    <location>
        <begin position="159"/>
        <end position="228"/>
    </location>
</feature>
<organism evidence="4 5">
    <name type="scientific">Venturia effusa</name>
    <dbReference type="NCBI Taxonomy" id="50376"/>
    <lineage>
        <taxon>Eukaryota</taxon>
        <taxon>Fungi</taxon>
        <taxon>Dikarya</taxon>
        <taxon>Ascomycota</taxon>
        <taxon>Pezizomycotina</taxon>
        <taxon>Dothideomycetes</taxon>
        <taxon>Pleosporomycetidae</taxon>
        <taxon>Venturiales</taxon>
        <taxon>Venturiaceae</taxon>
        <taxon>Venturia</taxon>
    </lineage>
</organism>
<dbReference type="SMART" id="SM00292">
    <property type="entry name" value="BRCT"/>
    <property type="match status" value="1"/>
</dbReference>
<accession>A0A517LJZ1</accession>
<dbReference type="InterPro" id="IPR036420">
    <property type="entry name" value="BRCT_dom_sf"/>
</dbReference>
<dbReference type="Proteomes" id="UP000316270">
    <property type="component" value="Chromosome 14"/>
</dbReference>
<dbReference type="STRING" id="50376.A0A517LJZ1"/>
<gene>
    <name evidence="4" type="ORF">FKW77_001910</name>
</gene>
<dbReference type="CDD" id="cd00027">
    <property type="entry name" value="BRCT"/>
    <property type="match status" value="1"/>
</dbReference>
<evidence type="ECO:0000259" key="3">
    <source>
        <dbReference type="PROSITE" id="PS51977"/>
    </source>
</evidence>
<keyword evidence="5" id="KW-1185">Reference proteome</keyword>
<sequence>MKDPFKGFMIASTGDFGRQRSADAIKRWVENNGGRYATKINDEVTHLVCSSECWKSQSTMVQAAKRYPKKIKIVTYDWLEDSLMGQTRKREGDYLIKKHVRADRKRKSAGKSAERSALKKEGTSKKKPTFADSSLALLKKHEEELKAKKYAAKPTVEDYSNYYKPPEEGADIVGGVPKAKDSDEGDADESNNSPDSDTECSSQSPNPSSTKSKSQPPESFRPPEPVIKPAASTNITIPEPANHHLYTDPQGYTYNVTLVRIKLEDNTNERFILSLYQSNCIPYTYALHQRYVKFKAKDEQRVLAPVGSEWEQVYKEFKAAFEEHTGLEWERRSVEVPLEKRDRTKFVFVRPRIGGEPGRLGQGARNVVVQGAVCR</sequence>
<evidence type="ECO:0000256" key="1">
    <source>
        <dbReference type="SAM" id="MobiDB-lite"/>
    </source>
</evidence>
<dbReference type="EMBL" id="CP042198">
    <property type="protein sequence ID" value="QDS75876.1"/>
    <property type="molecule type" value="Genomic_DNA"/>
</dbReference>
<feature type="compositionally biased region" description="Low complexity" evidence="1">
    <location>
        <begin position="199"/>
        <end position="218"/>
    </location>
</feature>
<dbReference type="SUPFAM" id="SSF52113">
    <property type="entry name" value="BRCT domain"/>
    <property type="match status" value="1"/>
</dbReference>
<dbReference type="PROSITE" id="PS51977">
    <property type="entry name" value="WGR"/>
    <property type="match status" value="1"/>
</dbReference>
<dbReference type="SUPFAM" id="SSF142921">
    <property type="entry name" value="WGR domain-like"/>
    <property type="match status" value="1"/>
</dbReference>
<dbReference type="InterPro" id="IPR036930">
    <property type="entry name" value="WGR_dom_sf"/>
</dbReference>
<feature type="compositionally biased region" description="Basic and acidic residues" evidence="1">
    <location>
        <begin position="112"/>
        <end position="124"/>
    </location>
</feature>
<proteinExistence type="predicted"/>
<dbReference type="PROSITE" id="PS50172">
    <property type="entry name" value="BRCT"/>
    <property type="match status" value="1"/>
</dbReference>
<feature type="region of interest" description="Disordered" evidence="1">
    <location>
        <begin position="101"/>
        <end position="128"/>
    </location>
</feature>
<evidence type="ECO:0000313" key="4">
    <source>
        <dbReference type="EMBL" id="QDS75876.1"/>
    </source>
</evidence>
<evidence type="ECO:0000313" key="5">
    <source>
        <dbReference type="Proteomes" id="UP000316270"/>
    </source>
</evidence>
<name>A0A517LJZ1_9PEZI</name>
<feature type="domain" description="WGR" evidence="3">
    <location>
        <begin position="242"/>
        <end position="342"/>
    </location>
</feature>
<protein>
    <submittedName>
        <fullName evidence="4">Uncharacterized protein</fullName>
    </submittedName>
</protein>
<reference evidence="4 5" key="1">
    <citation type="submission" date="2019-07" db="EMBL/GenBank/DDBJ databases">
        <title>Finished genome of Venturia effusa.</title>
        <authorList>
            <person name="Young C.A."/>
            <person name="Cox M.P."/>
            <person name="Ganley A.R.D."/>
            <person name="David W.J."/>
        </authorList>
    </citation>
    <scope>NUCLEOTIDE SEQUENCE [LARGE SCALE GENOMIC DNA]</scope>
    <source>
        <strain evidence="5">albino</strain>
    </source>
</reference>
<dbReference type="OrthoDB" id="342264at2759"/>
<dbReference type="InterPro" id="IPR001357">
    <property type="entry name" value="BRCT_dom"/>
</dbReference>
<dbReference type="Gene3D" id="3.40.50.10190">
    <property type="entry name" value="BRCT domain"/>
    <property type="match status" value="1"/>
</dbReference>
<dbReference type="AlphaFoldDB" id="A0A517LJZ1"/>
<feature type="domain" description="BRCT" evidence="2">
    <location>
        <begin position="1"/>
        <end position="96"/>
    </location>
</feature>
<dbReference type="Pfam" id="PF00533">
    <property type="entry name" value="BRCT"/>
    <property type="match status" value="1"/>
</dbReference>
<evidence type="ECO:0000259" key="2">
    <source>
        <dbReference type="PROSITE" id="PS50172"/>
    </source>
</evidence>
<dbReference type="InterPro" id="IPR008893">
    <property type="entry name" value="WGR_domain"/>
</dbReference>